<protein>
    <recommendedName>
        <fullName evidence="3">GLPGLI family protein</fullName>
    </recommendedName>
</protein>
<organism evidence="1 2">
    <name type="scientific">Candidatus Uhrbacteria bacterium GW2011_GWF2_39_13</name>
    <dbReference type="NCBI Taxonomy" id="1618995"/>
    <lineage>
        <taxon>Bacteria</taxon>
        <taxon>Candidatus Uhriibacteriota</taxon>
    </lineage>
</organism>
<evidence type="ECO:0008006" key="3">
    <source>
        <dbReference type="Google" id="ProtNLM"/>
    </source>
</evidence>
<evidence type="ECO:0000313" key="1">
    <source>
        <dbReference type="EMBL" id="KKR02983.1"/>
    </source>
</evidence>
<reference evidence="1 2" key="1">
    <citation type="journal article" date="2015" name="Nature">
        <title>rRNA introns, odd ribosomes, and small enigmatic genomes across a large radiation of phyla.</title>
        <authorList>
            <person name="Brown C.T."/>
            <person name="Hug L.A."/>
            <person name="Thomas B.C."/>
            <person name="Sharon I."/>
            <person name="Castelle C.J."/>
            <person name="Singh A."/>
            <person name="Wilkins M.J."/>
            <person name="Williams K.H."/>
            <person name="Banfield J.F."/>
        </authorList>
    </citation>
    <scope>NUCLEOTIDE SEQUENCE [LARGE SCALE GENOMIC DNA]</scope>
</reference>
<accession>A0A0G0MIL0</accession>
<dbReference type="NCBIfam" id="TIGR01200">
    <property type="entry name" value="GLPGLI"/>
    <property type="match status" value="1"/>
</dbReference>
<gene>
    <name evidence="1" type="ORF">UT30_C0042G0005</name>
</gene>
<dbReference type="InterPro" id="IPR005901">
    <property type="entry name" value="GLPGLI"/>
</dbReference>
<proteinExistence type="predicted"/>
<name>A0A0G0MIL0_9BACT</name>
<evidence type="ECO:0000313" key="2">
    <source>
        <dbReference type="Proteomes" id="UP000033935"/>
    </source>
</evidence>
<dbReference type="EMBL" id="LBWG01000042">
    <property type="protein sequence ID" value="KKR02983.1"/>
    <property type="molecule type" value="Genomic_DNA"/>
</dbReference>
<comment type="caution">
    <text evidence="1">The sequence shown here is derived from an EMBL/GenBank/DDBJ whole genome shotgun (WGS) entry which is preliminary data.</text>
</comment>
<dbReference type="PATRIC" id="fig|1618995.3.peg.1088"/>
<dbReference type="Proteomes" id="UP000033935">
    <property type="component" value="Unassembled WGS sequence"/>
</dbReference>
<sequence length="274" mass="32209">MKRWIIIALFSIFTTAHTRAQEGEKLFLRVKYSVTGLEYLERSKKNNDLYNLDIGQNASMFFSHTEFLRDSVKKDLQKKGYYGLEVMESLNEQGYRQGQKDVTISNRSQDQYINYTIIGARLFSAKEPIEKIDWKILKDTAIIFQYKCIKATTNYKGREWVVWFAPEIHLNIGPWKFHGLPGLILKAEDSENHYMFECVDILKIDRDINLSRWSESREVPKDEFVKLLMKFKTNPIDFTTNQAGISGKVRIFKKDGTPVPNSKYQNYKYNPIER</sequence>
<dbReference type="AlphaFoldDB" id="A0A0G0MIL0"/>